<name>A0A8G2EWP0_9PROT</name>
<dbReference type="InterPro" id="IPR041255">
    <property type="entry name" value="LpxI_N"/>
</dbReference>
<dbReference type="OrthoDB" id="9789836at2"/>
<feature type="domain" description="LpxI C-terminal" evidence="1">
    <location>
        <begin position="140"/>
        <end position="270"/>
    </location>
</feature>
<dbReference type="PANTHER" id="PTHR39962">
    <property type="entry name" value="BLL4848 PROTEIN"/>
    <property type="match status" value="1"/>
</dbReference>
<dbReference type="Pfam" id="PF17930">
    <property type="entry name" value="LpxI_N"/>
    <property type="match status" value="1"/>
</dbReference>
<dbReference type="InterPro" id="IPR053174">
    <property type="entry name" value="LpxI"/>
</dbReference>
<keyword evidence="4" id="KW-1185">Reference proteome</keyword>
<organism evidence="3 4">
    <name type="scientific">Thalassobaculum litoreum DSM 18839</name>
    <dbReference type="NCBI Taxonomy" id="1123362"/>
    <lineage>
        <taxon>Bacteria</taxon>
        <taxon>Pseudomonadati</taxon>
        <taxon>Pseudomonadota</taxon>
        <taxon>Alphaproteobacteria</taxon>
        <taxon>Rhodospirillales</taxon>
        <taxon>Thalassobaculaceae</taxon>
        <taxon>Thalassobaculum</taxon>
    </lineage>
</organism>
<dbReference type="Proteomes" id="UP000198615">
    <property type="component" value="Unassembled WGS sequence"/>
</dbReference>
<reference evidence="3 4" key="1">
    <citation type="submission" date="2016-10" db="EMBL/GenBank/DDBJ databases">
        <authorList>
            <person name="Varghese N."/>
            <person name="Submissions S."/>
        </authorList>
    </citation>
    <scope>NUCLEOTIDE SEQUENCE [LARGE SCALE GENOMIC DNA]</scope>
    <source>
        <strain evidence="3 4">DSM 18839</strain>
    </source>
</reference>
<evidence type="ECO:0000313" key="3">
    <source>
        <dbReference type="EMBL" id="SDG38920.1"/>
    </source>
</evidence>
<proteinExistence type="predicted"/>
<evidence type="ECO:0000313" key="4">
    <source>
        <dbReference type="Proteomes" id="UP000198615"/>
    </source>
</evidence>
<dbReference type="InterPro" id="IPR043167">
    <property type="entry name" value="LpxI_C_sf"/>
</dbReference>
<dbReference type="InterPro" id="IPR010415">
    <property type="entry name" value="LpxI_C"/>
</dbReference>
<dbReference type="Gene3D" id="3.40.50.20">
    <property type="match status" value="1"/>
</dbReference>
<dbReference type="Pfam" id="PF06230">
    <property type="entry name" value="LpxI_C"/>
    <property type="match status" value="1"/>
</dbReference>
<protein>
    <recommendedName>
        <fullName evidence="5">UDP-2,3-diacylglucosamine pyrophosphatase</fullName>
    </recommendedName>
</protein>
<sequence>MAGHPNGGLGILAGGGPLPRRIADTVLGEGRQVFVVAFEGQTDPATVDGLPHAWMRLGATSKTLEALHAAGCGEVVMAGPMKRPTLSSLRLDLRSTAAIARAGARVFGDDGLLSLIVEEMEREGLRVVGIEDLLGGYLVPAGTRTRAEPDARALSDAVRGIAVLKTLARADIGQAVAVQEGIVLAVEAVEGTDAMIARAGGLRREGAAPVLVKGRKPGQNDRVDRPTIGPATVAAAAAAGFAGIVVEALETLIVDRDATVTAADAAGLFLHAMTFDGAQT</sequence>
<comment type="caution">
    <text evidence="3">The sequence shown here is derived from an EMBL/GenBank/DDBJ whole genome shotgun (WGS) entry which is preliminary data.</text>
</comment>
<feature type="domain" description="LpxI N-terminal" evidence="2">
    <location>
        <begin position="9"/>
        <end position="134"/>
    </location>
</feature>
<gene>
    <name evidence="3" type="ORF">SAMN05660686_04219</name>
</gene>
<dbReference type="EMBL" id="FNBW01000016">
    <property type="protein sequence ID" value="SDG38920.1"/>
    <property type="molecule type" value="Genomic_DNA"/>
</dbReference>
<dbReference type="RefSeq" id="WP_093153579.1">
    <property type="nucleotide sequence ID" value="NZ_FNBW01000016.1"/>
</dbReference>
<accession>A0A8G2EWP0</accession>
<evidence type="ECO:0000259" key="1">
    <source>
        <dbReference type="Pfam" id="PF06230"/>
    </source>
</evidence>
<dbReference type="PANTHER" id="PTHR39962:SF1">
    <property type="entry name" value="LPXI FAMILY PROTEIN"/>
    <property type="match status" value="1"/>
</dbReference>
<dbReference type="AlphaFoldDB" id="A0A8G2EWP0"/>
<dbReference type="Gene3D" id="3.40.140.80">
    <property type="match status" value="1"/>
</dbReference>
<evidence type="ECO:0008006" key="5">
    <source>
        <dbReference type="Google" id="ProtNLM"/>
    </source>
</evidence>
<evidence type="ECO:0000259" key="2">
    <source>
        <dbReference type="Pfam" id="PF17930"/>
    </source>
</evidence>